<accession>A0ABY7TQM5</accession>
<reference evidence="7 8" key="1">
    <citation type="submission" date="2023-02" db="EMBL/GenBank/DDBJ databases">
        <title>Genome sequence of Sphingomonas naphthae.</title>
        <authorList>
            <person name="Kim S."/>
            <person name="Heo J."/>
            <person name="Kwon S.-W."/>
        </authorList>
    </citation>
    <scope>NUCLEOTIDE SEQUENCE [LARGE SCALE GENOMIC DNA]</scope>
    <source>
        <strain evidence="7 8">KACC 18716</strain>
        <plasmid evidence="7 8">unnamed1</plasmid>
    </source>
</reference>
<organism evidence="7 8">
    <name type="scientific">Sphingomonas naphthae</name>
    <dbReference type="NCBI Taxonomy" id="1813468"/>
    <lineage>
        <taxon>Bacteria</taxon>
        <taxon>Pseudomonadati</taxon>
        <taxon>Pseudomonadota</taxon>
        <taxon>Alphaproteobacteria</taxon>
        <taxon>Sphingomonadales</taxon>
        <taxon>Sphingomonadaceae</taxon>
        <taxon>Sphingomonas</taxon>
    </lineage>
</organism>
<sequence>MLIGYARVSTPEQDLTLQLDALREAGCERTFTDKASGAKANRAGLAEALSHARAGDVIVVWKLDRLGRTMKGLVDLAAELADRGIGFRSLTDGIDAAGTAGKLVFHIMAAMAEMERNLNRERTTAALIVARREGRVGGRKTVMTPKRLDAARKLLASGMTMRDVAPAIGVSVPTLYRHFPAPIQDAIVAELEGAAYSTQE</sequence>
<dbReference type="Proteomes" id="UP001220395">
    <property type="component" value="Plasmid unnamed1"/>
</dbReference>
<protein>
    <submittedName>
        <fullName evidence="7">Recombinase family protein</fullName>
    </submittedName>
</protein>
<evidence type="ECO:0000313" key="7">
    <source>
        <dbReference type="EMBL" id="WCT75541.1"/>
    </source>
</evidence>
<keyword evidence="3" id="KW-0238">DNA-binding</keyword>
<dbReference type="InterPro" id="IPR006119">
    <property type="entry name" value="Resolv_N"/>
</dbReference>
<geneLocation type="plasmid" evidence="7 8">
    <name>unnamed1</name>
</geneLocation>
<dbReference type="PANTHER" id="PTHR30461:SF2">
    <property type="entry name" value="SERINE RECOMBINASE PINE-RELATED"/>
    <property type="match status" value="1"/>
</dbReference>
<keyword evidence="8" id="KW-1185">Reference proteome</keyword>
<dbReference type="CDD" id="cd00569">
    <property type="entry name" value="HTH_Hin_like"/>
    <property type="match status" value="1"/>
</dbReference>
<dbReference type="InterPro" id="IPR036162">
    <property type="entry name" value="Resolvase-like_N_sf"/>
</dbReference>
<name>A0ABY7TQM5_9SPHN</name>
<proteinExistence type="inferred from homology"/>
<dbReference type="Pfam" id="PF00239">
    <property type="entry name" value="Resolvase"/>
    <property type="match status" value="1"/>
</dbReference>
<dbReference type="EMBL" id="CP117412">
    <property type="protein sequence ID" value="WCT75541.1"/>
    <property type="molecule type" value="Genomic_DNA"/>
</dbReference>
<comment type="similarity">
    <text evidence="1">Belongs to the site-specific recombinase resolvase family.</text>
</comment>
<dbReference type="RefSeq" id="WP_273691571.1">
    <property type="nucleotide sequence ID" value="NZ_CP117412.1"/>
</dbReference>
<evidence type="ECO:0000313" key="8">
    <source>
        <dbReference type="Proteomes" id="UP001220395"/>
    </source>
</evidence>
<dbReference type="InterPro" id="IPR050639">
    <property type="entry name" value="SSR_resolvase"/>
</dbReference>
<dbReference type="SMART" id="SM00857">
    <property type="entry name" value="Resolvase"/>
    <property type="match status" value="1"/>
</dbReference>
<evidence type="ECO:0000256" key="4">
    <source>
        <dbReference type="ARBA" id="ARBA00023172"/>
    </source>
</evidence>
<evidence type="ECO:0000256" key="3">
    <source>
        <dbReference type="ARBA" id="ARBA00023125"/>
    </source>
</evidence>
<dbReference type="PROSITE" id="PS00398">
    <property type="entry name" value="RECOMBINASES_2"/>
    <property type="match status" value="1"/>
</dbReference>
<feature type="domain" description="Resolvase/invertase-type recombinase catalytic" evidence="6">
    <location>
        <begin position="1"/>
        <end position="134"/>
    </location>
</feature>
<feature type="active site" description="O-(5'-phospho-DNA)-serine intermediate" evidence="5">
    <location>
        <position position="9"/>
    </location>
</feature>
<dbReference type="InterPro" id="IPR006118">
    <property type="entry name" value="Recombinase_CS"/>
</dbReference>
<dbReference type="PANTHER" id="PTHR30461">
    <property type="entry name" value="DNA-INVERTASE FROM LAMBDOID PROPHAGE"/>
    <property type="match status" value="1"/>
</dbReference>
<dbReference type="Gene3D" id="1.10.10.60">
    <property type="entry name" value="Homeodomain-like"/>
    <property type="match status" value="1"/>
</dbReference>
<evidence type="ECO:0000256" key="2">
    <source>
        <dbReference type="ARBA" id="ARBA00022908"/>
    </source>
</evidence>
<dbReference type="PROSITE" id="PS00397">
    <property type="entry name" value="RECOMBINASES_1"/>
    <property type="match status" value="1"/>
</dbReference>
<evidence type="ECO:0000256" key="5">
    <source>
        <dbReference type="PROSITE-ProRule" id="PRU10137"/>
    </source>
</evidence>
<dbReference type="CDD" id="cd03768">
    <property type="entry name" value="SR_ResInv"/>
    <property type="match status" value="1"/>
</dbReference>
<keyword evidence="7" id="KW-0614">Plasmid</keyword>
<dbReference type="InterPro" id="IPR001647">
    <property type="entry name" value="HTH_TetR"/>
</dbReference>
<keyword evidence="2" id="KW-0229">DNA integration</keyword>
<dbReference type="InterPro" id="IPR009057">
    <property type="entry name" value="Homeodomain-like_sf"/>
</dbReference>
<dbReference type="Pfam" id="PF00440">
    <property type="entry name" value="TetR_N"/>
    <property type="match status" value="1"/>
</dbReference>
<gene>
    <name evidence="7" type="ORF">PQ455_19490</name>
</gene>
<keyword evidence="4" id="KW-0233">DNA recombination</keyword>
<evidence type="ECO:0000256" key="1">
    <source>
        <dbReference type="ARBA" id="ARBA00009913"/>
    </source>
</evidence>
<dbReference type="PROSITE" id="PS51736">
    <property type="entry name" value="RECOMBINASES_3"/>
    <property type="match status" value="1"/>
</dbReference>
<dbReference type="SUPFAM" id="SSF46689">
    <property type="entry name" value="Homeodomain-like"/>
    <property type="match status" value="1"/>
</dbReference>
<evidence type="ECO:0000259" key="6">
    <source>
        <dbReference type="PROSITE" id="PS51736"/>
    </source>
</evidence>
<dbReference type="Gene3D" id="3.40.50.1390">
    <property type="entry name" value="Resolvase, N-terminal catalytic domain"/>
    <property type="match status" value="1"/>
</dbReference>
<dbReference type="SUPFAM" id="SSF53041">
    <property type="entry name" value="Resolvase-like"/>
    <property type="match status" value="1"/>
</dbReference>